<dbReference type="PANTHER" id="PTHR31912:SF34">
    <property type="entry name" value="NOTOCHORD-RELATED PROTEIN"/>
    <property type="match status" value="1"/>
</dbReference>
<feature type="region of interest" description="Disordered" evidence="1">
    <location>
        <begin position="401"/>
        <end position="435"/>
    </location>
</feature>
<feature type="compositionally biased region" description="Low complexity" evidence="1">
    <location>
        <begin position="1006"/>
        <end position="1016"/>
    </location>
</feature>
<dbReference type="OrthoDB" id="2246127at2759"/>
<evidence type="ECO:0000313" key="3">
    <source>
        <dbReference type="Proteomes" id="UP000076532"/>
    </source>
</evidence>
<accession>A0A166HZ95</accession>
<feature type="non-terminal residue" evidence="2">
    <location>
        <position position="1"/>
    </location>
</feature>
<proteinExistence type="predicted"/>
<keyword evidence="3" id="KW-1185">Reference proteome</keyword>
<feature type="compositionally biased region" description="Low complexity" evidence="1">
    <location>
        <begin position="1028"/>
        <end position="1038"/>
    </location>
</feature>
<dbReference type="Proteomes" id="UP000076532">
    <property type="component" value="Unassembled WGS sequence"/>
</dbReference>
<reference evidence="2 3" key="1">
    <citation type="journal article" date="2016" name="Mol. Biol. Evol.">
        <title>Comparative Genomics of Early-Diverging Mushroom-Forming Fungi Provides Insights into the Origins of Lignocellulose Decay Capabilities.</title>
        <authorList>
            <person name="Nagy L.G."/>
            <person name="Riley R."/>
            <person name="Tritt A."/>
            <person name="Adam C."/>
            <person name="Daum C."/>
            <person name="Floudas D."/>
            <person name="Sun H."/>
            <person name="Yadav J.S."/>
            <person name="Pangilinan J."/>
            <person name="Larsson K.H."/>
            <person name="Matsuura K."/>
            <person name="Barry K."/>
            <person name="Labutti K."/>
            <person name="Kuo R."/>
            <person name="Ohm R.A."/>
            <person name="Bhattacharya S.S."/>
            <person name="Shirouzu T."/>
            <person name="Yoshinaga Y."/>
            <person name="Martin F.M."/>
            <person name="Grigoriev I.V."/>
            <person name="Hibbett D.S."/>
        </authorList>
    </citation>
    <scope>NUCLEOTIDE SEQUENCE [LARGE SCALE GENOMIC DNA]</scope>
    <source>
        <strain evidence="2 3">CBS 109695</strain>
    </source>
</reference>
<dbReference type="AlphaFoldDB" id="A0A166HZ95"/>
<feature type="region of interest" description="Disordered" evidence="1">
    <location>
        <begin position="998"/>
        <end position="1038"/>
    </location>
</feature>
<dbReference type="EMBL" id="KV417564">
    <property type="protein sequence ID" value="KZP19398.1"/>
    <property type="molecule type" value="Genomic_DNA"/>
</dbReference>
<organism evidence="2 3">
    <name type="scientific">Athelia psychrophila</name>
    <dbReference type="NCBI Taxonomy" id="1759441"/>
    <lineage>
        <taxon>Eukaryota</taxon>
        <taxon>Fungi</taxon>
        <taxon>Dikarya</taxon>
        <taxon>Basidiomycota</taxon>
        <taxon>Agaricomycotina</taxon>
        <taxon>Agaricomycetes</taxon>
        <taxon>Agaricomycetidae</taxon>
        <taxon>Atheliales</taxon>
        <taxon>Atheliaceae</taxon>
        <taxon>Athelia</taxon>
    </lineage>
</organism>
<evidence type="ECO:0000256" key="1">
    <source>
        <dbReference type="SAM" id="MobiDB-lite"/>
    </source>
</evidence>
<dbReference type="STRING" id="436010.A0A166HZ95"/>
<gene>
    <name evidence="2" type="ORF">FIBSPDRAFT_744017</name>
</gene>
<dbReference type="PANTHER" id="PTHR31912">
    <property type="entry name" value="IP13529P"/>
    <property type="match status" value="1"/>
</dbReference>
<protein>
    <submittedName>
        <fullName evidence="2">Uncharacterized protein</fullName>
    </submittedName>
</protein>
<evidence type="ECO:0000313" key="2">
    <source>
        <dbReference type="EMBL" id="KZP19398.1"/>
    </source>
</evidence>
<name>A0A166HZ95_9AGAM</name>
<sequence length="1038" mass="116585">RTRDAGNDDSANPLSRWFPWRDKITCTLDILMHLPRSVFSQRQLDLFLWLLKVNDVDDVPSVKSMQTLNAMLQRMCGVDSIKYKGELGHTYFVNSLSQIIAQEMANPKVRPHLRFYPEDSKSKLSEARQACRWLHEVDDEDLTPMARLGSRDYHRDFYVHEPAMLRNGEYCIPVRWFSVGEILFAKCWKMQTIATDYGGGWRVIKCDAYTVPISEFLKSFPDLCEDVESACSPLPHPSIIVDCLDPISSTQSPWTFTNPVLGNRWRALAKGHRAVIFPIWMYCDDTSGNLSKKWNEHNSFLFTPAGLPRTECQKEYNIHFLCTSNLAPPLEMMDGVLEQLEAGQKTGIWAWDCVHEEPVLVIPMVLALLGDNPMQSEFACHIGLRGKFFCRACWVKGHDGLSPEEKKGKSVAGDEDSASRGSRMGSDKGKGRAKKAKETLAGLIQRAKDFIKIGRPRRKAESTAKLKSMFEEAKTLDTKTKVKAMRTESGLKDTHQLFFLEKLFGSYKGLRGRAKKQAALQEAIDALPDNITSPVWRIKGLDPHQDTPVEILHVILLGFVKYLWRDLIMNQIGTNSERKELLATRLCSFDVSGLGISPLAGHTLVQYTGSLTGRDFRVIAQVAPFVAYDLVSKDCLETWVALSKLIPLIWQPEIDDVDAHCELLDREIRHFLLCAGRWTVRWYNKPKFHILLHLTEHIRRFGPAILFATEAFESFNALIRAKSVHSNRHAPSRDIALAFAQGNRVRHLLSGGRFIFNSPAPRFMASPPNTVVPKDSTSHPPFSFERHNWKCVGEGPRGLVSGTNTTVTGTHLPNHPIGNSTSLFKTSCEVFLKNGDKCVPGQFVITKVPGVLGSTLTARVEEILTVKNSVADFSGTPDRILLQAVNLDVRTSDTYRKHLVDVRCTSLLTLSVSQNILCTVNVQHNCADHQCGTANTRPVMQEREKTEQTRPTVSHVAPHDMVFNTAQMRDAIHVQKFRIASPELDENSILTASAIRENAVAPPMVPKSKSTTKPKPQSLGQPRRVAHLQQSELSSLSS</sequence>